<organism evidence="15 16">
    <name type="scientific">Pseudoalteromonas porphyrae</name>
    <dbReference type="NCBI Taxonomy" id="187330"/>
    <lineage>
        <taxon>Bacteria</taxon>
        <taxon>Pseudomonadati</taxon>
        <taxon>Pseudomonadota</taxon>
        <taxon>Gammaproteobacteria</taxon>
        <taxon>Alteromonadales</taxon>
        <taxon>Pseudoalteromonadaceae</taxon>
        <taxon>Pseudoalteromonas</taxon>
    </lineage>
</organism>
<dbReference type="PATRIC" id="fig|187330.3.peg.239"/>
<accession>A0A0N0M1S7</accession>
<evidence type="ECO:0000256" key="4">
    <source>
        <dbReference type="ARBA" id="ARBA00022553"/>
    </source>
</evidence>
<dbReference type="PRINTS" id="PR00344">
    <property type="entry name" value="BCTRLSENSOR"/>
</dbReference>
<dbReference type="AlphaFoldDB" id="A0A0N0M1S7"/>
<keyword evidence="10 13" id="KW-1133">Transmembrane helix</keyword>
<dbReference type="Gene3D" id="1.10.287.130">
    <property type="match status" value="1"/>
</dbReference>
<sequence length="440" mass="49565">MSIRRRLTLIILSIVVLTCFLAFSKGYRESMHQAQTLLDNELKTLGHVLIEQPVTSSQTVLSDDLPELLFQVWRNRELVSSSRALQTVQLIDAKWQQALSVENLAGQRMRVYRLHLANKHVLVAEPLSKRQALTESVILSAMTPLLWSVPILAILISFFVKQGLKPLTRLSSQLQKRQANDFTAIEWTVSEQEIKPLITRLNDLFKRVESAYLRERFFASDAAHELRTPLSSLKINVHNLQNDIADSIELKAMSQGLDKLSNIVEQMLILGRTCPEQWHANFNPISVLEISQQVVAQLYEKIERKGHTISLEGDDFIIAGDGFTLTTLFSNLLSNAIKYTPAGGQIIIRLLQRPGIYIWQIDDSGTGINDAQKARIFNRFYRVGGDKHPSGEQGAGLGMAIVEHIVAIYNGKITLTDSPLGGLRVDIEFKQAHRNVYTHV</sequence>
<reference evidence="15 16" key="1">
    <citation type="submission" date="2015-08" db="EMBL/GenBank/DDBJ databases">
        <title>Draft Genome Sequence of Pseudoalteromonas porphyrae UCD-SED14.</title>
        <authorList>
            <person name="Coil D.A."/>
            <person name="Jospin G."/>
            <person name="Lee R.D."/>
            <person name="Eisen J.A."/>
        </authorList>
    </citation>
    <scope>NUCLEOTIDE SEQUENCE [LARGE SCALE GENOMIC DNA]</scope>
    <source>
        <strain evidence="15 16">UCD-SED14</strain>
    </source>
</reference>
<keyword evidence="6 13" id="KW-0812">Transmembrane</keyword>
<dbReference type="CDD" id="cd00082">
    <property type="entry name" value="HisKA"/>
    <property type="match status" value="1"/>
</dbReference>
<dbReference type="EMBL" id="LHPH01000001">
    <property type="protein sequence ID" value="KPH65568.1"/>
    <property type="molecule type" value="Genomic_DNA"/>
</dbReference>
<evidence type="ECO:0000256" key="2">
    <source>
        <dbReference type="ARBA" id="ARBA00004141"/>
    </source>
</evidence>
<dbReference type="SUPFAM" id="SSF55874">
    <property type="entry name" value="ATPase domain of HSP90 chaperone/DNA topoisomerase II/histidine kinase"/>
    <property type="match status" value="1"/>
</dbReference>
<dbReference type="Proteomes" id="UP000037848">
    <property type="component" value="Unassembled WGS sequence"/>
</dbReference>
<evidence type="ECO:0000256" key="6">
    <source>
        <dbReference type="ARBA" id="ARBA00022692"/>
    </source>
</evidence>
<comment type="caution">
    <text evidence="15">The sequence shown here is derived from an EMBL/GenBank/DDBJ whole genome shotgun (WGS) entry which is preliminary data.</text>
</comment>
<dbReference type="InterPro" id="IPR036890">
    <property type="entry name" value="HATPase_C_sf"/>
</dbReference>
<dbReference type="InterPro" id="IPR036097">
    <property type="entry name" value="HisK_dim/P_sf"/>
</dbReference>
<dbReference type="PANTHER" id="PTHR45436:SF14">
    <property type="entry name" value="SENSOR PROTEIN QSEC"/>
    <property type="match status" value="1"/>
</dbReference>
<evidence type="ECO:0000256" key="10">
    <source>
        <dbReference type="ARBA" id="ARBA00022989"/>
    </source>
</evidence>
<dbReference type="GO" id="GO:0005886">
    <property type="term" value="C:plasma membrane"/>
    <property type="evidence" value="ECO:0007669"/>
    <property type="project" value="TreeGrafter"/>
</dbReference>
<dbReference type="Gene3D" id="3.30.565.10">
    <property type="entry name" value="Histidine kinase-like ATPase, C-terminal domain"/>
    <property type="match status" value="1"/>
</dbReference>
<keyword evidence="11" id="KW-0902">Two-component regulatory system</keyword>
<dbReference type="InterPro" id="IPR004358">
    <property type="entry name" value="Sig_transdc_His_kin-like_C"/>
</dbReference>
<dbReference type="PANTHER" id="PTHR45436">
    <property type="entry name" value="SENSOR HISTIDINE KINASE YKOH"/>
    <property type="match status" value="1"/>
</dbReference>
<dbReference type="Pfam" id="PF02518">
    <property type="entry name" value="HATPase_c"/>
    <property type="match status" value="1"/>
</dbReference>
<evidence type="ECO:0000313" key="16">
    <source>
        <dbReference type="Proteomes" id="UP000037848"/>
    </source>
</evidence>
<dbReference type="InterPro" id="IPR003661">
    <property type="entry name" value="HisK_dim/P_dom"/>
</dbReference>
<evidence type="ECO:0000256" key="9">
    <source>
        <dbReference type="ARBA" id="ARBA00022840"/>
    </source>
</evidence>
<dbReference type="InterPro" id="IPR003594">
    <property type="entry name" value="HATPase_dom"/>
</dbReference>
<comment type="subcellular location">
    <subcellularLocation>
        <location evidence="2">Membrane</location>
        <topology evidence="2">Multi-pass membrane protein</topology>
    </subcellularLocation>
</comment>
<dbReference type="GO" id="GO:0005524">
    <property type="term" value="F:ATP binding"/>
    <property type="evidence" value="ECO:0007669"/>
    <property type="project" value="UniProtKB-KW"/>
</dbReference>
<keyword evidence="12 13" id="KW-0472">Membrane</keyword>
<protein>
    <recommendedName>
        <fullName evidence="3">histidine kinase</fullName>
        <ecNumber evidence="3">2.7.13.3</ecNumber>
    </recommendedName>
</protein>
<dbReference type="SMART" id="SM00388">
    <property type="entry name" value="HisKA"/>
    <property type="match status" value="1"/>
</dbReference>
<dbReference type="InterPro" id="IPR050428">
    <property type="entry name" value="TCS_sensor_his_kinase"/>
</dbReference>
<evidence type="ECO:0000256" key="13">
    <source>
        <dbReference type="SAM" id="Phobius"/>
    </source>
</evidence>
<evidence type="ECO:0000256" key="1">
    <source>
        <dbReference type="ARBA" id="ARBA00000085"/>
    </source>
</evidence>
<keyword evidence="8 15" id="KW-0418">Kinase</keyword>
<evidence type="ECO:0000256" key="11">
    <source>
        <dbReference type="ARBA" id="ARBA00023012"/>
    </source>
</evidence>
<dbReference type="Pfam" id="PF00512">
    <property type="entry name" value="HisKA"/>
    <property type="match status" value="1"/>
</dbReference>
<keyword evidence="16" id="KW-1185">Reference proteome</keyword>
<feature type="domain" description="Histidine kinase" evidence="14">
    <location>
        <begin position="221"/>
        <end position="433"/>
    </location>
</feature>
<dbReference type="GO" id="GO:0000155">
    <property type="term" value="F:phosphorelay sensor kinase activity"/>
    <property type="evidence" value="ECO:0007669"/>
    <property type="project" value="InterPro"/>
</dbReference>
<evidence type="ECO:0000256" key="7">
    <source>
        <dbReference type="ARBA" id="ARBA00022741"/>
    </source>
</evidence>
<dbReference type="SMART" id="SM00387">
    <property type="entry name" value="HATPase_c"/>
    <property type="match status" value="1"/>
</dbReference>
<evidence type="ECO:0000256" key="5">
    <source>
        <dbReference type="ARBA" id="ARBA00022679"/>
    </source>
</evidence>
<evidence type="ECO:0000313" key="15">
    <source>
        <dbReference type="EMBL" id="KPH65568.1"/>
    </source>
</evidence>
<comment type="catalytic activity">
    <reaction evidence="1">
        <text>ATP + protein L-histidine = ADP + protein N-phospho-L-histidine.</text>
        <dbReference type="EC" id="2.7.13.3"/>
    </reaction>
</comment>
<name>A0A0N0M1S7_9GAMM</name>
<dbReference type="PROSITE" id="PS50109">
    <property type="entry name" value="HIS_KIN"/>
    <property type="match status" value="1"/>
</dbReference>
<proteinExistence type="predicted"/>
<evidence type="ECO:0000256" key="8">
    <source>
        <dbReference type="ARBA" id="ARBA00022777"/>
    </source>
</evidence>
<dbReference type="InterPro" id="IPR005467">
    <property type="entry name" value="His_kinase_dom"/>
</dbReference>
<keyword evidence="5" id="KW-0808">Transferase</keyword>
<evidence type="ECO:0000259" key="14">
    <source>
        <dbReference type="PROSITE" id="PS50109"/>
    </source>
</evidence>
<evidence type="ECO:0000256" key="12">
    <source>
        <dbReference type="ARBA" id="ARBA00023136"/>
    </source>
</evidence>
<dbReference type="RefSeq" id="WP_054452459.1">
    <property type="nucleotide sequence ID" value="NZ_LHPH01000001.1"/>
</dbReference>
<feature type="transmembrane region" description="Helical" evidence="13">
    <location>
        <begin position="137"/>
        <end position="160"/>
    </location>
</feature>
<keyword evidence="9" id="KW-0067">ATP-binding</keyword>
<dbReference type="EC" id="2.7.13.3" evidence="3"/>
<keyword evidence="7" id="KW-0547">Nucleotide-binding</keyword>
<dbReference type="SUPFAM" id="SSF47384">
    <property type="entry name" value="Homodimeric domain of signal transducing histidine kinase"/>
    <property type="match status" value="1"/>
</dbReference>
<keyword evidence="4" id="KW-0597">Phosphoprotein</keyword>
<dbReference type="OrthoDB" id="9809766at2"/>
<gene>
    <name evidence="15" type="ORF">ADS77_01150</name>
</gene>
<evidence type="ECO:0000256" key="3">
    <source>
        <dbReference type="ARBA" id="ARBA00012438"/>
    </source>
</evidence>